<feature type="transmembrane region" description="Helical" evidence="1">
    <location>
        <begin position="71"/>
        <end position="93"/>
    </location>
</feature>
<sequence length="94" mass="10124">MGTETNERRHTGGFGWALGMVLGLSFGVAAWWMTRQITMLLVIFVATGTALGFALERSLHPAPLTPRQRRILLVLLTFGVVAGVLAFLAGSGLR</sequence>
<accession>A0A0W1SP77</accession>
<evidence type="ECO:0000313" key="3">
    <source>
        <dbReference type="Proteomes" id="UP000053157"/>
    </source>
</evidence>
<comment type="caution">
    <text evidence="2">The sequence shown here is derived from an EMBL/GenBank/DDBJ whole genome shotgun (WGS) entry which is preliminary data.</text>
</comment>
<evidence type="ECO:0000313" key="2">
    <source>
        <dbReference type="EMBL" id="KTG28043.1"/>
    </source>
</evidence>
<protein>
    <submittedName>
        <fullName evidence="2">Uncharacterized protein</fullName>
    </submittedName>
</protein>
<dbReference type="RefSeq" id="WP_058571827.1">
    <property type="nucleotide sequence ID" value="NZ_LOPV01000143.1"/>
</dbReference>
<keyword evidence="1" id="KW-0472">Membrane</keyword>
<dbReference type="OrthoDB" id="291274at2157"/>
<keyword evidence="3" id="KW-1185">Reference proteome</keyword>
<dbReference type="AlphaFoldDB" id="A0A0W1SP77"/>
<gene>
    <name evidence="2" type="ORF">AUR66_12350</name>
</gene>
<dbReference type="EMBL" id="LOPV01000143">
    <property type="protein sequence ID" value="KTG28043.1"/>
    <property type="molecule type" value="Genomic_DNA"/>
</dbReference>
<feature type="transmembrane region" description="Helical" evidence="1">
    <location>
        <begin position="39"/>
        <end position="59"/>
    </location>
</feature>
<reference evidence="2 3" key="1">
    <citation type="submission" date="2015-12" db="EMBL/GenBank/DDBJ databases">
        <title>Haloferax profundi sp. nov. isolated from the Discovery deep brine-seawater interface in the Red Sea.</title>
        <authorList>
            <person name="Zhang G."/>
            <person name="Stingl U."/>
            <person name="Rashid M."/>
        </authorList>
    </citation>
    <scope>NUCLEOTIDE SEQUENCE [LARGE SCALE GENOMIC DNA]</scope>
    <source>
        <strain evidence="2 3">SB29</strain>
    </source>
</reference>
<proteinExistence type="predicted"/>
<keyword evidence="1" id="KW-1133">Transmembrane helix</keyword>
<organism evidence="2 3">
    <name type="scientific">Haloferax profundi</name>
    <dbReference type="NCBI Taxonomy" id="1544718"/>
    <lineage>
        <taxon>Archaea</taxon>
        <taxon>Methanobacteriati</taxon>
        <taxon>Methanobacteriota</taxon>
        <taxon>Stenosarchaea group</taxon>
        <taxon>Halobacteria</taxon>
        <taxon>Halobacteriales</taxon>
        <taxon>Haloferacaceae</taxon>
        <taxon>Haloferax</taxon>
    </lineage>
</organism>
<feature type="transmembrane region" description="Helical" evidence="1">
    <location>
        <begin position="12"/>
        <end position="33"/>
    </location>
</feature>
<name>A0A0W1SP77_9EURY</name>
<keyword evidence="1" id="KW-0812">Transmembrane</keyword>
<evidence type="ECO:0000256" key="1">
    <source>
        <dbReference type="SAM" id="Phobius"/>
    </source>
</evidence>
<dbReference type="Proteomes" id="UP000053157">
    <property type="component" value="Unassembled WGS sequence"/>
</dbReference>